<dbReference type="OrthoDB" id="125808at2759"/>
<evidence type="ECO:0000259" key="1">
    <source>
        <dbReference type="Pfam" id="PF07727"/>
    </source>
</evidence>
<comment type="caution">
    <text evidence="2">The sequence shown here is derived from an EMBL/GenBank/DDBJ whole genome shotgun (WGS) entry which is preliminary data.</text>
</comment>
<evidence type="ECO:0000313" key="3">
    <source>
        <dbReference type="Proteomes" id="UP001165121"/>
    </source>
</evidence>
<dbReference type="PANTHER" id="PTHR11439:SF483">
    <property type="entry name" value="PEPTIDE SYNTHASE GLIP-LIKE, PUTATIVE (AFU_ORTHOLOGUE AFUA_3G12920)-RELATED"/>
    <property type="match status" value="1"/>
</dbReference>
<gene>
    <name evidence="2" type="ORF">Pfra01_000252100</name>
</gene>
<dbReference type="InterPro" id="IPR013103">
    <property type="entry name" value="RVT_2"/>
</dbReference>
<keyword evidence="3" id="KW-1185">Reference proteome</keyword>
<evidence type="ECO:0000313" key="2">
    <source>
        <dbReference type="EMBL" id="GMF20631.1"/>
    </source>
</evidence>
<accession>A0A9W6TR78</accession>
<dbReference type="Proteomes" id="UP001165121">
    <property type="component" value="Unassembled WGS sequence"/>
</dbReference>
<feature type="domain" description="Reverse transcriptase Ty1/copia-type" evidence="1">
    <location>
        <begin position="1"/>
        <end position="75"/>
    </location>
</feature>
<dbReference type="CDD" id="cd09272">
    <property type="entry name" value="RNase_HI_RT_Ty1"/>
    <property type="match status" value="1"/>
</dbReference>
<dbReference type="EMBL" id="BSXT01000202">
    <property type="protein sequence ID" value="GMF20631.1"/>
    <property type="molecule type" value="Genomic_DNA"/>
</dbReference>
<organism evidence="2 3">
    <name type="scientific">Phytophthora fragariaefolia</name>
    <dbReference type="NCBI Taxonomy" id="1490495"/>
    <lineage>
        <taxon>Eukaryota</taxon>
        <taxon>Sar</taxon>
        <taxon>Stramenopiles</taxon>
        <taxon>Oomycota</taxon>
        <taxon>Peronosporomycetes</taxon>
        <taxon>Peronosporales</taxon>
        <taxon>Peronosporaceae</taxon>
        <taxon>Phytophthora</taxon>
    </lineage>
</organism>
<reference evidence="2" key="1">
    <citation type="submission" date="2023-04" db="EMBL/GenBank/DDBJ databases">
        <title>Phytophthora fragariaefolia NBRC 109709.</title>
        <authorList>
            <person name="Ichikawa N."/>
            <person name="Sato H."/>
            <person name="Tonouchi N."/>
        </authorList>
    </citation>
    <scope>NUCLEOTIDE SEQUENCE</scope>
    <source>
        <strain evidence="2">NBRC 109709</strain>
    </source>
</reference>
<dbReference type="PANTHER" id="PTHR11439">
    <property type="entry name" value="GAG-POL-RELATED RETROTRANSPOSON"/>
    <property type="match status" value="1"/>
</dbReference>
<sequence>MLVFDTNNGDLTAFKAAVEEAYDVNHFKDVNYFLGLEFQWSAAGDKVRINQHKYVTTILERFGMDMTRTASTPMEEHYRNQLFAVHDACAFMPRPALGALLYLALLTRPDIVAAVRLLAQETEEPTAAVKLEVERWESKKRFMVTLSTTESDYIAMATEVQECIGLKVVLMDIGVSVEEIAVMEDKQGAQHFAENKGVTQRTRHIDTKYHWSRGKGCAQGHSYPILSDQQNDS</sequence>
<dbReference type="AlphaFoldDB" id="A0A9W6TR78"/>
<name>A0A9W6TR78_9STRA</name>
<protein>
    <submittedName>
        <fullName evidence="2">Unnamed protein product</fullName>
    </submittedName>
</protein>
<dbReference type="Pfam" id="PF07727">
    <property type="entry name" value="RVT_2"/>
    <property type="match status" value="1"/>
</dbReference>
<proteinExistence type="predicted"/>